<evidence type="ECO:0000313" key="1">
    <source>
        <dbReference type="EMBL" id="SUT93010.1"/>
    </source>
</evidence>
<name>A0A380TWI4_9PAST</name>
<proteinExistence type="predicted"/>
<protein>
    <submittedName>
        <fullName evidence="1">Uncharacterized protein</fullName>
    </submittedName>
</protein>
<evidence type="ECO:0000313" key="2">
    <source>
        <dbReference type="Proteomes" id="UP000254649"/>
    </source>
</evidence>
<dbReference type="EMBL" id="UFRQ01000003">
    <property type="protein sequence ID" value="SUT93010.1"/>
    <property type="molecule type" value="Genomic_DNA"/>
</dbReference>
<sequence>MYNVILHYQDGHTFICAEDVILARAEEIKVYIESNPDDFSYRDVLKVEIVKGGKNE</sequence>
<reference evidence="1 2" key="1">
    <citation type="submission" date="2018-06" db="EMBL/GenBank/DDBJ databases">
        <authorList>
            <consortium name="Pathogen Informatics"/>
            <person name="Doyle S."/>
        </authorList>
    </citation>
    <scope>NUCLEOTIDE SEQUENCE [LARGE SCALE GENOMIC DNA]</scope>
    <source>
        <strain evidence="1 2">NCTC10801</strain>
    </source>
</reference>
<organism evidence="1 2">
    <name type="scientific">[Actinobacillus] rossii</name>
    <dbReference type="NCBI Taxonomy" id="123820"/>
    <lineage>
        <taxon>Bacteria</taxon>
        <taxon>Pseudomonadati</taxon>
        <taxon>Pseudomonadota</taxon>
        <taxon>Gammaproteobacteria</taxon>
        <taxon>Pasteurellales</taxon>
        <taxon>Pasteurellaceae</taxon>
    </lineage>
</organism>
<gene>
    <name evidence="1" type="ORF">NCTC10801_01858</name>
</gene>
<dbReference type="Proteomes" id="UP000254649">
    <property type="component" value="Unassembled WGS sequence"/>
</dbReference>
<dbReference type="AlphaFoldDB" id="A0A380TWI4"/>
<dbReference type="OrthoDB" id="5679385at2"/>
<keyword evidence="2" id="KW-1185">Reference proteome</keyword>
<accession>A0A380TWI4</accession>